<evidence type="ECO:0000256" key="10">
    <source>
        <dbReference type="ARBA" id="ARBA00048254"/>
    </source>
</evidence>
<sequence length="221" mass="25245">MDNNKKTEMSTSKSNIGYLEIFIGSMYSGKTSKLLEMYKQYTFCNISVVVINHAVDIRYHDSMLSTHDKIMIPCIQTSNIADIWINSNSMYYETLHNADVILINEAQFFKDLQYCVTDMLKEKKKVYISGLDGDFERKKFGEILDLIPICDKVTKLTALCSICKDGSPGIFSLRLSKETQQMLIGSDNYLPVCRKCYELESDIDTFTSTTTSCFTTTELHL</sequence>
<keyword evidence="4" id="KW-0808">Transferase</keyword>
<evidence type="ECO:0000256" key="3">
    <source>
        <dbReference type="ARBA" id="ARBA00022634"/>
    </source>
</evidence>
<dbReference type="Gene3D" id="3.30.60.20">
    <property type="match status" value="1"/>
</dbReference>
<name>A0A6C0EX61_9ZZZZ</name>
<dbReference type="FunFam" id="3.40.50.300:FF:000948">
    <property type="entry name" value="Thymidine kinase"/>
    <property type="match status" value="1"/>
</dbReference>
<dbReference type="EC" id="2.7.1.21" evidence="2"/>
<evidence type="ECO:0000256" key="8">
    <source>
        <dbReference type="ARBA" id="ARBA00022833"/>
    </source>
</evidence>
<organism evidence="11">
    <name type="scientific">viral metagenome</name>
    <dbReference type="NCBI Taxonomy" id="1070528"/>
    <lineage>
        <taxon>unclassified sequences</taxon>
        <taxon>metagenomes</taxon>
        <taxon>organismal metagenomes</taxon>
    </lineage>
</organism>
<dbReference type="InterPro" id="IPR001267">
    <property type="entry name" value="Thymidine_kinase"/>
</dbReference>
<keyword evidence="3" id="KW-0237">DNA synthesis</keyword>
<dbReference type="SUPFAM" id="SSF52540">
    <property type="entry name" value="P-loop containing nucleoside triphosphate hydrolases"/>
    <property type="match status" value="1"/>
</dbReference>
<evidence type="ECO:0000256" key="7">
    <source>
        <dbReference type="ARBA" id="ARBA00022777"/>
    </source>
</evidence>
<protein>
    <recommendedName>
        <fullName evidence="2">thymidine kinase</fullName>
        <ecNumber evidence="2">2.7.1.21</ecNumber>
    </recommendedName>
</protein>
<evidence type="ECO:0000313" key="11">
    <source>
        <dbReference type="EMBL" id="QHT32830.1"/>
    </source>
</evidence>
<dbReference type="PIRSF" id="PIRSF035805">
    <property type="entry name" value="TK_cell"/>
    <property type="match status" value="1"/>
</dbReference>
<dbReference type="InterPro" id="IPR027417">
    <property type="entry name" value="P-loop_NTPase"/>
</dbReference>
<evidence type="ECO:0000256" key="2">
    <source>
        <dbReference type="ARBA" id="ARBA00012118"/>
    </source>
</evidence>
<proteinExistence type="inferred from homology"/>
<dbReference type="PROSITE" id="PS00603">
    <property type="entry name" value="TK_CELLULAR_TYPE"/>
    <property type="match status" value="1"/>
</dbReference>
<dbReference type="GO" id="GO:0071897">
    <property type="term" value="P:DNA biosynthetic process"/>
    <property type="evidence" value="ECO:0007669"/>
    <property type="project" value="UniProtKB-KW"/>
</dbReference>
<dbReference type="GO" id="GO:0046104">
    <property type="term" value="P:thymidine metabolic process"/>
    <property type="evidence" value="ECO:0007669"/>
    <property type="project" value="TreeGrafter"/>
</dbReference>
<keyword evidence="8" id="KW-0862">Zinc</keyword>
<dbReference type="AlphaFoldDB" id="A0A6C0EX61"/>
<comment type="similarity">
    <text evidence="1">Belongs to the thymidine kinase family.</text>
</comment>
<dbReference type="EMBL" id="MN738950">
    <property type="protein sequence ID" value="QHT32830.1"/>
    <property type="molecule type" value="Genomic_DNA"/>
</dbReference>
<comment type="catalytic activity">
    <reaction evidence="10">
        <text>thymidine + ATP = dTMP + ADP + H(+)</text>
        <dbReference type="Rhea" id="RHEA:19129"/>
        <dbReference type="ChEBI" id="CHEBI:15378"/>
        <dbReference type="ChEBI" id="CHEBI:17748"/>
        <dbReference type="ChEBI" id="CHEBI:30616"/>
        <dbReference type="ChEBI" id="CHEBI:63528"/>
        <dbReference type="ChEBI" id="CHEBI:456216"/>
        <dbReference type="EC" id="2.7.1.21"/>
    </reaction>
</comment>
<evidence type="ECO:0000256" key="5">
    <source>
        <dbReference type="ARBA" id="ARBA00022723"/>
    </source>
</evidence>
<evidence type="ECO:0000256" key="1">
    <source>
        <dbReference type="ARBA" id="ARBA00007587"/>
    </source>
</evidence>
<accession>A0A6C0EX61</accession>
<dbReference type="PANTHER" id="PTHR11441:SF0">
    <property type="entry name" value="THYMIDINE KINASE, CYTOSOLIC"/>
    <property type="match status" value="1"/>
</dbReference>
<dbReference type="GO" id="GO:0005524">
    <property type="term" value="F:ATP binding"/>
    <property type="evidence" value="ECO:0007669"/>
    <property type="project" value="UniProtKB-KW"/>
</dbReference>
<dbReference type="PANTHER" id="PTHR11441">
    <property type="entry name" value="THYMIDINE KINASE"/>
    <property type="match status" value="1"/>
</dbReference>
<evidence type="ECO:0000256" key="4">
    <source>
        <dbReference type="ARBA" id="ARBA00022679"/>
    </source>
</evidence>
<dbReference type="SUPFAM" id="SSF57716">
    <property type="entry name" value="Glucocorticoid receptor-like (DNA-binding domain)"/>
    <property type="match status" value="1"/>
</dbReference>
<dbReference type="GO" id="GO:0004797">
    <property type="term" value="F:thymidine kinase activity"/>
    <property type="evidence" value="ECO:0007669"/>
    <property type="project" value="UniProtKB-EC"/>
</dbReference>
<evidence type="ECO:0000256" key="9">
    <source>
        <dbReference type="ARBA" id="ARBA00022840"/>
    </source>
</evidence>
<dbReference type="Gene3D" id="3.40.50.300">
    <property type="entry name" value="P-loop containing nucleotide triphosphate hydrolases"/>
    <property type="match status" value="1"/>
</dbReference>
<reference evidence="11" key="1">
    <citation type="journal article" date="2020" name="Nature">
        <title>Giant virus diversity and host interactions through global metagenomics.</title>
        <authorList>
            <person name="Schulz F."/>
            <person name="Roux S."/>
            <person name="Paez-Espino D."/>
            <person name="Jungbluth S."/>
            <person name="Walsh D.A."/>
            <person name="Denef V.J."/>
            <person name="McMahon K.D."/>
            <person name="Konstantinidis K.T."/>
            <person name="Eloe-Fadrosh E.A."/>
            <person name="Kyrpides N.C."/>
            <person name="Woyke T."/>
        </authorList>
    </citation>
    <scope>NUCLEOTIDE SEQUENCE</scope>
    <source>
        <strain evidence="11">GVMAG-M-3300009161-30</strain>
    </source>
</reference>
<evidence type="ECO:0000256" key="6">
    <source>
        <dbReference type="ARBA" id="ARBA00022741"/>
    </source>
</evidence>
<dbReference type="Pfam" id="PF00265">
    <property type="entry name" value="TK"/>
    <property type="match status" value="1"/>
</dbReference>
<keyword evidence="7" id="KW-0418">Kinase</keyword>
<keyword evidence="6" id="KW-0547">Nucleotide-binding</keyword>
<dbReference type="InterPro" id="IPR020633">
    <property type="entry name" value="Thymidine_kinase_CS"/>
</dbReference>
<keyword evidence="9" id="KW-0067">ATP-binding</keyword>
<keyword evidence="5" id="KW-0479">Metal-binding</keyword>
<dbReference type="GO" id="GO:0046872">
    <property type="term" value="F:metal ion binding"/>
    <property type="evidence" value="ECO:0007669"/>
    <property type="project" value="UniProtKB-KW"/>
</dbReference>